<feature type="transmembrane region" description="Helical" evidence="1">
    <location>
        <begin position="193"/>
        <end position="216"/>
    </location>
</feature>
<comment type="caution">
    <text evidence="3">The sequence shown here is derived from an EMBL/GenBank/DDBJ whole genome shotgun (WGS) entry which is preliminary data.</text>
</comment>
<keyword evidence="1" id="KW-1133">Transmembrane helix</keyword>
<gene>
    <name evidence="3" type="ORF">S03H2_34847</name>
</gene>
<dbReference type="Gene3D" id="2.60.40.10">
    <property type="entry name" value="Immunoglobulins"/>
    <property type="match status" value="2"/>
</dbReference>
<evidence type="ECO:0000256" key="1">
    <source>
        <dbReference type="SAM" id="Phobius"/>
    </source>
</evidence>
<dbReference type="AlphaFoldDB" id="X1IMV2"/>
<feature type="domain" description="CARDB" evidence="2">
    <location>
        <begin position="105"/>
        <end position="176"/>
    </location>
</feature>
<dbReference type="Pfam" id="PF07705">
    <property type="entry name" value="CARDB"/>
    <property type="match status" value="1"/>
</dbReference>
<feature type="non-terminal residue" evidence="3">
    <location>
        <position position="1"/>
    </location>
</feature>
<organism evidence="3">
    <name type="scientific">marine sediment metagenome</name>
    <dbReference type="NCBI Taxonomy" id="412755"/>
    <lineage>
        <taxon>unclassified sequences</taxon>
        <taxon>metagenomes</taxon>
        <taxon>ecological metagenomes</taxon>
    </lineage>
</organism>
<protein>
    <recommendedName>
        <fullName evidence="2">CARDB domain-containing protein</fullName>
    </recommendedName>
</protein>
<keyword evidence="1" id="KW-0812">Transmembrane</keyword>
<evidence type="ECO:0000259" key="2">
    <source>
        <dbReference type="Pfam" id="PF07705"/>
    </source>
</evidence>
<keyword evidence="1" id="KW-0472">Membrane</keyword>
<dbReference type="InterPro" id="IPR013783">
    <property type="entry name" value="Ig-like_fold"/>
</dbReference>
<evidence type="ECO:0000313" key="3">
    <source>
        <dbReference type="EMBL" id="GAH58878.1"/>
    </source>
</evidence>
<proteinExistence type="predicted"/>
<sequence>SDLTITPEEVEPGDEVTISVLATNIGEETGDYTVTLNLPAGPFLRVQETVSLEGGESERVEFEISRDIEGTYAVEVEGLTGGFTVKVSPKPAEFEFSDLRIFIPGVIPPEVERGQTVTVTVSIEVENVGELEGGCTVELKMDGEVIDSKEVALEGGGSATVLFELTRGEGTYEVEVEGFTESFTIELAEETPFWMQPIYVAGILIVIVSAGVIYIMRRRAVS</sequence>
<name>X1IMV2_9ZZZZ</name>
<accession>X1IMV2</accession>
<dbReference type="InterPro" id="IPR011635">
    <property type="entry name" value="CARDB"/>
</dbReference>
<reference evidence="3" key="1">
    <citation type="journal article" date="2014" name="Front. Microbiol.">
        <title>High frequency of phylogenetically diverse reductive dehalogenase-homologous genes in deep subseafloor sedimentary metagenomes.</title>
        <authorList>
            <person name="Kawai M."/>
            <person name="Futagami T."/>
            <person name="Toyoda A."/>
            <person name="Takaki Y."/>
            <person name="Nishi S."/>
            <person name="Hori S."/>
            <person name="Arai W."/>
            <person name="Tsubouchi T."/>
            <person name="Morono Y."/>
            <person name="Uchiyama I."/>
            <person name="Ito T."/>
            <person name="Fujiyama A."/>
            <person name="Inagaki F."/>
            <person name="Takami H."/>
        </authorList>
    </citation>
    <scope>NUCLEOTIDE SEQUENCE</scope>
    <source>
        <strain evidence="3">Expedition CK06-06</strain>
    </source>
</reference>
<dbReference type="EMBL" id="BARU01021285">
    <property type="protein sequence ID" value="GAH58878.1"/>
    <property type="molecule type" value="Genomic_DNA"/>
</dbReference>